<protein>
    <recommendedName>
        <fullName evidence="4">Transcription factor domain-containing protein</fullName>
    </recommendedName>
</protein>
<proteinExistence type="predicted"/>
<organism evidence="2 3">
    <name type="scientific">Sporothrix bragantina</name>
    <dbReference type="NCBI Taxonomy" id="671064"/>
    <lineage>
        <taxon>Eukaryota</taxon>
        <taxon>Fungi</taxon>
        <taxon>Dikarya</taxon>
        <taxon>Ascomycota</taxon>
        <taxon>Pezizomycotina</taxon>
        <taxon>Sordariomycetes</taxon>
        <taxon>Sordariomycetidae</taxon>
        <taxon>Ophiostomatales</taxon>
        <taxon>Ophiostomataceae</taxon>
        <taxon>Sporothrix</taxon>
    </lineage>
</organism>
<sequence>MPRDETDYVVRLCWTCFLLECDALAEFHLPRSGMELIIDSMPFPSFTDNGHDVAGRSGMMFLAMCSIRRLLNRVHKTVYDANYKARTMSSSSSRPRPGSRNDPVSMSMGMSTSMSLSTRASTTTPPMASTCPLWPPMTTPDMTAASITVANPTTQSPSASTSTHISSSSSSSSFPSLSFSSFSSPTTFSTIESLKAVCTELISQLDVWFDSLPPSIKPDLANPQPRCLQEGWLRLRYWSAKHIICRPCLVFAASYRTPENYSSMAAGAGFPDYVLRLSQTCIEGCRQYILMAAYQLRERTQYTWMTMQSVLACAFVITIAARSPLLRFLVPDATRLLQQALVSTQRWATPGSSAESIGWILNMILQKERMKGGQR</sequence>
<evidence type="ECO:0000256" key="1">
    <source>
        <dbReference type="SAM" id="MobiDB-lite"/>
    </source>
</evidence>
<dbReference type="EMBL" id="CAWUHC010000015">
    <property type="protein sequence ID" value="CAK7215502.1"/>
    <property type="molecule type" value="Genomic_DNA"/>
</dbReference>
<dbReference type="Proteomes" id="UP001642406">
    <property type="component" value="Unassembled WGS sequence"/>
</dbReference>
<feature type="region of interest" description="Disordered" evidence="1">
    <location>
        <begin position="86"/>
        <end position="132"/>
    </location>
</feature>
<comment type="caution">
    <text evidence="2">The sequence shown here is derived from an EMBL/GenBank/DDBJ whole genome shotgun (WGS) entry which is preliminary data.</text>
</comment>
<dbReference type="PANTHER" id="PTHR47785">
    <property type="entry name" value="ZN(II)2CYS6 TRANSCRIPTION FACTOR (EUROFUNG)-RELATED-RELATED"/>
    <property type="match status" value="1"/>
</dbReference>
<name>A0ABP0B7C4_9PEZI</name>
<feature type="compositionally biased region" description="Low complexity" evidence="1">
    <location>
        <begin position="152"/>
        <end position="176"/>
    </location>
</feature>
<dbReference type="InterPro" id="IPR053181">
    <property type="entry name" value="EcdB-like_regulator"/>
</dbReference>
<evidence type="ECO:0000313" key="2">
    <source>
        <dbReference type="EMBL" id="CAK7215502.1"/>
    </source>
</evidence>
<accession>A0ABP0B7C4</accession>
<reference evidence="2 3" key="1">
    <citation type="submission" date="2024-01" db="EMBL/GenBank/DDBJ databases">
        <authorList>
            <person name="Allen C."/>
            <person name="Tagirdzhanova G."/>
        </authorList>
    </citation>
    <scope>NUCLEOTIDE SEQUENCE [LARGE SCALE GENOMIC DNA]</scope>
</reference>
<evidence type="ECO:0000313" key="3">
    <source>
        <dbReference type="Proteomes" id="UP001642406"/>
    </source>
</evidence>
<feature type="compositionally biased region" description="Polar residues" evidence="1">
    <location>
        <begin position="118"/>
        <end position="127"/>
    </location>
</feature>
<keyword evidence="3" id="KW-1185">Reference proteome</keyword>
<dbReference type="CDD" id="cd12148">
    <property type="entry name" value="fungal_TF_MHR"/>
    <property type="match status" value="1"/>
</dbReference>
<evidence type="ECO:0008006" key="4">
    <source>
        <dbReference type="Google" id="ProtNLM"/>
    </source>
</evidence>
<feature type="region of interest" description="Disordered" evidence="1">
    <location>
        <begin position="151"/>
        <end position="176"/>
    </location>
</feature>
<gene>
    <name evidence="2" type="ORF">SBRCBS47491_002503</name>
</gene>
<feature type="compositionally biased region" description="Low complexity" evidence="1">
    <location>
        <begin position="89"/>
        <end position="117"/>
    </location>
</feature>